<dbReference type="AlphaFoldDB" id="X0VB86"/>
<proteinExistence type="predicted"/>
<feature type="non-terminal residue" evidence="4">
    <location>
        <position position="110"/>
    </location>
</feature>
<dbReference type="GO" id="GO:0005737">
    <property type="term" value="C:cytoplasm"/>
    <property type="evidence" value="ECO:0007669"/>
    <property type="project" value="InterPro"/>
</dbReference>
<sequence>MIRKATIKDIKAIHKLLQEYGIKGELLPRPLSVLYDHVRDFSVYVDERNDDVIGCCALQFCWDDLAEIRSLAVHPEHLRKKIGSKLVEAILSEAKSFEVKKVFALTYRQG</sequence>
<feature type="domain" description="N-acetyltransferase" evidence="3">
    <location>
        <begin position="1"/>
        <end position="110"/>
    </location>
</feature>
<dbReference type="InterPro" id="IPR010167">
    <property type="entry name" value="NH2A_AcTrfase"/>
</dbReference>
<organism evidence="4">
    <name type="scientific">marine sediment metagenome</name>
    <dbReference type="NCBI Taxonomy" id="412755"/>
    <lineage>
        <taxon>unclassified sequences</taxon>
        <taxon>metagenomes</taxon>
        <taxon>ecological metagenomes</taxon>
    </lineage>
</organism>
<dbReference type="GO" id="GO:0006526">
    <property type="term" value="P:L-arginine biosynthetic process"/>
    <property type="evidence" value="ECO:0007669"/>
    <property type="project" value="InterPro"/>
</dbReference>
<comment type="caution">
    <text evidence="4">The sequence shown here is derived from an EMBL/GenBank/DDBJ whole genome shotgun (WGS) entry which is preliminary data.</text>
</comment>
<keyword evidence="2" id="KW-0012">Acyltransferase</keyword>
<dbReference type="PANTHER" id="PTHR30602">
    <property type="entry name" value="AMINO-ACID ACETYLTRANSFERASE"/>
    <property type="match status" value="1"/>
</dbReference>
<gene>
    <name evidence="4" type="ORF">S01H1_23461</name>
</gene>
<dbReference type="InterPro" id="IPR016181">
    <property type="entry name" value="Acyl_CoA_acyltransferase"/>
</dbReference>
<dbReference type="InterPro" id="IPR000182">
    <property type="entry name" value="GNAT_dom"/>
</dbReference>
<dbReference type="GO" id="GO:0004042">
    <property type="term" value="F:L-glutamate N-acetyltransferase activity"/>
    <property type="evidence" value="ECO:0007669"/>
    <property type="project" value="InterPro"/>
</dbReference>
<name>X0VB86_9ZZZZ</name>
<keyword evidence="1" id="KW-0808">Transferase</keyword>
<evidence type="ECO:0000256" key="1">
    <source>
        <dbReference type="ARBA" id="ARBA00022679"/>
    </source>
</evidence>
<evidence type="ECO:0000259" key="3">
    <source>
        <dbReference type="PROSITE" id="PS51186"/>
    </source>
</evidence>
<reference evidence="4" key="1">
    <citation type="journal article" date="2014" name="Front. Microbiol.">
        <title>High frequency of phylogenetically diverse reductive dehalogenase-homologous genes in deep subseafloor sedimentary metagenomes.</title>
        <authorList>
            <person name="Kawai M."/>
            <person name="Futagami T."/>
            <person name="Toyoda A."/>
            <person name="Takaki Y."/>
            <person name="Nishi S."/>
            <person name="Hori S."/>
            <person name="Arai W."/>
            <person name="Tsubouchi T."/>
            <person name="Morono Y."/>
            <person name="Uchiyama I."/>
            <person name="Ito T."/>
            <person name="Fujiyama A."/>
            <person name="Inagaki F."/>
            <person name="Takami H."/>
        </authorList>
    </citation>
    <scope>NUCLEOTIDE SEQUENCE</scope>
    <source>
        <strain evidence="4">Expedition CK06-06</strain>
    </source>
</reference>
<dbReference type="SUPFAM" id="SSF55729">
    <property type="entry name" value="Acyl-CoA N-acyltransferases (Nat)"/>
    <property type="match status" value="1"/>
</dbReference>
<evidence type="ECO:0000313" key="4">
    <source>
        <dbReference type="EMBL" id="GAF97875.1"/>
    </source>
</evidence>
<dbReference type="PROSITE" id="PS51186">
    <property type="entry name" value="GNAT"/>
    <property type="match status" value="1"/>
</dbReference>
<dbReference type="Pfam" id="PF00583">
    <property type="entry name" value="Acetyltransf_1"/>
    <property type="match status" value="1"/>
</dbReference>
<dbReference type="PANTHER" id="PTHR30602:SF12">
    <property type="entry name" value="AMINO-ACID ACETYLTRANSFERASE NAGS1, CHLOROPLASTIC-RELATED"/>
    <property type="match status" value="1"/>
</dbReference>
<protein>
    <recommendedName>
        <fullName evidence="3">N-acetyltransferase domain-containing protein</fullName>
    </recommendedName>
</protein>
<dbReference type="CDD" id="cd04301">
    <property type="entry name" value="NAT_SF"/>
    <property type="match status" value="1"/>
</dbReference>
<accession>X0VB86</accession>
<evidence type="ECO:0000256" key="2">
    <source>
        <dbReference type="ARBA" id="ARBA00023315"/>
    </source>
</evidence>
<dbReference type="Gene3D" id="3.40.630.30">
    <property type="match status" value="1"/>
</dbReference>
<dbReference type="EMBL" id="BARS01013557">
    <property type="protein sequence ID" value="GAF97875.1"/>
    <property type="molecule type" value="Genomic_DNA"/>
</dbReference>